<accession>A0A229VVG1</accession>
<dbReference type="AlphaFoldDB" id="A0A229VVG1"/>
<dbReference type="InterPro" id="IPR025338">
    <property type="entry name" value="DUF4244"/>
</dbReference>
<proteinExistence type="predicted"/>
<keyword evidence="1" id="KW-1133">Transmembrane helix</keyword>
<evidence type="ECO:0000313" key="3">
    <source>
        <dbReference type="Proteomes" id="UP000215433"/>
    </source>
</evidence>
<reference evidence="2 3" key="1">
    <citation type="submission" date="2017-05" db="EMBL/GenBank/DDBJ databases">
        <title>Bifidobacterium vansinderenii sp. nov.</title>
        <authorList>
            <person name="Lugli G.A."/>
            <person name="Duranti S."/>
            <person name="Mangifesta M."/>
        </authorList>
    </citation>
    <scope>NUCLEOTIDE SEQUENCE [LARGE SCALE GENOMIC DNA]</scope>
    <source>
        <strain evidence="2 3">Tam10B</strain>
    </source>
</reference>
<gene>
    <name evidence="2" type="ORF">Tam10B_2144</name>
</gene>
<keyword evidence="3" id="KW-1185">Reference proteome</keyword>
<feature type="transmembrane region" description="Helical" evidence="1">
    <location>
        <begin position="55"/>
        <end position="73"/>
    </location>
</feature>
<protein>
    <recommendedName>
        <fullName evidence="4">DUF4244 domain-containing protein</fullName>
    </recommendedName>
</protein>
<evidence type="ECO:0008006" key="4">
    <source>
        <dbReference type="Google" id="ProtNLM"/>
    </source>
</evidence>
<dbReference type="EMBL" id="NEWD01000037">
    <property type="protein sequence ID" value="OXM99600.1"/>
    <property type="molecule type" value="Genomic_DNA"/>
</dbReference>
<dbReference type="RefSeq" id="WP_093961251.1">
    <property type="nucleotide sequence ID" value="NZ_NEWD01000037.1"/>
</dbReference>
<evidence type="ECO:0000313" key="2">
    <source>
        <dbReference type="EMBL" id="OXM99600.1"/>
    </source>
</evidence>
<keyword evidence="1" id="KW-0472">Membrane</keyword>
<dbReference type="Proteomes" id="UP000215433">
    <property type="component" value="Unassembled WGS sequence"/>
</dbReference>
<comment type="caution">
    <text evidence="2">The sequence shown here is derived from an EMBL/GenBank/DDBJ whole genome shotgun (WGS) entry which is preliminary data.</text>
</comment>
<organism evidence="2 3">
    <name type="scientific">Bifidobacterium vansinderenii</name>
    <dbReference type="NCBI Taxonomy" id="1984871"/>
    <lineage>
        <taxon>Bacteria</taxon>
        <taxon>Bacillati</taxon>
        <taxon>Actinomycetota</taxon>
        <taxon>Actinomycetes</taxon>
        <taxon>Bifidobacteriales</taxon>
        <taxon>Bifidobacteriaceae</taxon>
        <taxon>Bifidobacterium</taxon>
    </lineage>
</organism>
<keyword evidence="1" id="KW-0812">Transmembrane</keyword>
<dbReference type="OrthoDB" id="3748241at2"/>
<dbReference type="Pfam" id="PF14029">
    <property type="entry name" value="DUF4244"/>
    <property type="match status" value="1"/>
</dbReference>
<name>A0A229VVG1_9BIFI</name>
<evidence type="ECO:0000256" key="1">
    <source>
        <dbReference type="SAM" id="Phobius"/>
    </source>
</evidence>
<sequence length="94" mass="9855">MDVMLDASPPAATGIVDRMKNMAQRVNEKICLLDARGRLRTVTEQPESGLATAEYAVVMIAATGFAGLLVVILKSGAVEGLLNGLVERALSVAN</sequence>